<dbReference type="Gene3D" id="2.40.10.340">
    <property type="entry name" value="Rod shape-determining protein MreC, domain 1"/>
    <property type="match status" value="1"/>
</dbReference>
<dbReference type="InterPro" id="IPR042177">
    <property type="entry name" value="Cell/Rod_1"/>
</dbReference>
<keyword evidence="3 5" id="KW-0133">Cell shape</keyword>
<evidence type="ECO:0000313" key="8">
    <source>
        <dbReference type="EMBL" id="TCP68224.1"/>
    </source>
</evidence>
<dbReference type="Pfam" id="PF04085">
    <property type="entry name" value="MreC"/>
    <property type="match status" value="1"/>
</dbReference>
<evidence type="ECO:0000256" key="2">
    <source>
        <dbReference type="ARBA" id="ARBA00013855"/>
    </source>
</evidence>
<dbReference type="InterPro" id="IPR055342">
    <property type="entry name" value="MreC_beta-barrel_core"/>
</dbReference>
<comment type="similarity">
    <text evidence="1 5">Belongs to the MreC family.</text>
</comment>
<dbReference type="PANTHER" id="PTHR34138">
    <property type="entry name" value="CELL SHAPE-DETERMINING PROTEIN MREC"/>
    <property type="match status" value="1"/>
</dbReference>
<reference evidence="8 9" key="1">
    <citation type="submission" date="2019-03" db="EMBL/GenBank/DDBJ databases">
        <title>Genomic Encyclopedia of Type Strains, Phase IV (KMG-IV): sequencing the most valuable type-strain genomes for metagenomic binning, comparative biology and taxonomic classification.</title>
        <authorList>
            <person name="Goeker M."/>
        </authorList>
    </citation>
    <scope>NUCLEOTIDE SEQUENCE [LARGE SCALE GENOMIC DNA]</scope>
    <source>
        <strain evidence="8 9">DSM 11170</strain>
    </source>
</reference>
<dbReference type="Gene3D" id="2.40.10.350">
    <property type="entry name" value="Rod shape-determining protein MreC, domain 2"/>
    <property type="match status" value="1"/>
</dbReference>
<dbReference type="Proteomes" id="UP000294813">
    <property type="component" value="Unassembled WGS sequence"/>
</dbReference>
<comment type="function">
    <text evidence="5">Involved in formation and maintenance of cell shape.</text>
</comment>
<organism evidence="8 9">
    <name type="scientific">Heliophilum fasciatum</name>
    <dbReference type="NCBI Taxonomy" id="35700"/>
    <lineage>
        <taxon>Bacteria</taxon>
        <taxon>Bacillati</taxon>
        <taxon>Bacillota</taxon>
        <taxon>Clostridia</taxon>
        <taxon>Eubacteriales</taxon>
        <taxon>Heliobacteriaceae</taxon>
        <taxon>Heliophilum</taxon>
    </lineage>
</organism>
<evidence type="ECO:0000259" key="7">
    <source>
        <dbReference type="Pfam" id="PF04085"/>
    </source>
</evidence>
<dbReference type="GO" id="GO:0008360">
    <property type="term" value="P:regulation of cell shape"/>
    <property type="evidence" value="ECO:0007669"/>
    <property type="project" value="UniProtKB-KW"/>
</dbReference>
<dbReference type="GO" id="GO:0005886">
    <property type="term" value="C:plasma membrane"/>
    <property type="evidence" value="ECO:0007669"/>
    <property type="project" value="TreeGrafter"/>
</dbReference>
<evidence type="ECO:0000256" key="6">
    <source>
        <dbReference type="SAM" id="Coils"/>
    </source>
</evidence>
<dbReference type="PIRSF" id="PIRSF038471">
    <property type="entry name" value="MreC"/>
    <property type="match status" value="1"/>
</dbReference>
<keyword evidence="9" id="KW-1185">Reference proteome</keyword>
<dbReference type="EMBL" id="SLXT01000004">
    <property type="protein sequence ID" value="TCP68224.1"/>
    <property type="molecule type" value="Genomic_DNA"/>
</dbReference>
<dbReference type="NCBIfam" id="TIGR00219">
    <property type="entry name" value="mreC"/>
    <property type="match status" value="1"/>
</dbReference>
<protein>
    <recommendedName>
        <fullName evidence="2 5">Cell shape-determining protein MreC</fullName>
    </recommendedName>
    <alternativeName>
        <fullName evidence="4 5">Cell shape protein MreC</fullName>
    </alternativeName>
</protein>
<evidence type="ECO:0000256" key="5">
    <source>
        <dbReference type="PIRNR" id="PIRNR038471"/>
    </source>
</evidence>
<dbReference type="PANTHER" id="PTHR34138:SF1">
    <property type="entry name" value="CELL SHAPE-DETERMINING PROTEIN MREC"/>
    <property type="match status" value="1"/>
</dbReference>
<proteinExistence type="inferred from homology"/>
<comment type="caution">
    <text evidence="8">The sequence shown here is derived from an EMBL/GenBank/DDBJ whole genome shotgun (WGS) entry which is preliminary data.</text>
</comment>
<feature type="domain" description="Rod shape-determining protein MreC beta-barrel core" evidence="7">
    <location>
        <begin position="123"/>
        <end position="271"/>
    </location>
</feature>
<evidence type="ECO:0000313" key="9">
    <source>
        <dbReference type="Proteomes" id="UP000294813"/>
    </source>
</evidence>
<dbReference type="InterPro" id="IPR042175">
    <property type="entry name" value="Cell/Rod_MreC_2"/>
</dbReference>
<evidence type="ECO:0000256" key="4">
    <source>
        <dbReference type="ARBA" id="ARBA00032089"/>
    </source>
</evidence>
<accession>A0A4R2RXK2</accession>
<keyword evidence="6" id="KW-0175">Coiled coil</keyword>
<sequence>MFRMHEKKLGIAVVVGLLLGLVLLRTTGGEREATGIERYTQALLAPLQKGATIVTDQIGALGQSVVNYKQIKEENEALRRENGELRRLNSQLTQYQLENLRLRDLLAFKQEKEKNLQLLGARVIARDPESWFNAVTIDRGSEDGVAPGMVLINNDGVIGHVTSVNPRSAHVLLIIDKEGPVPGMLQTTREPGIVEARNDVNSQLQMIHLRRDAAVQEGQLVITSGLGAIYPRGLRIGYITGSEPEPNGLTKRAMIRPAVDFQRLEEVFVIQKVISQEGEG</sequence>
<dbReference type="InterPro" id="IPR007221">
    <property type="entry name" value="MreC"/>
</dbReference>
<dbReference type="AlphaFoldDB" id="A0A4R2RXK2"/>
<name>A0A4R2RXK2_9FIRM</name>
<evidence type="ECO:0000256" key="1">
    <source>
        <dbReference type="ARBA" id="ARBA00009369"/>
    </source>
</evidence>
<gene>
    <name evidence="8" type="ORF">EDD73_104127</name>
</gene>
<feature type="coiled-coil region" evidence="6">
    <location>
        <begin position="61"/>
        <end position="105"/>
    </location>
</feature>
<dbReference type="OrthoDB" id="9792313at2"/>
<evidence type="ECO:0000256" key="3">
    <source>
        <dbReference type="ARBA" id="ARBA00022960"/>
    </source>
</evidence>